<dbReference type="InterPro" id="IPR002123">
    <property type="entry name" value="Plipid/glycerol_acylTrfase"/>
</dbReference>
<feature type="domain" description="Phospholipid/glycerol acyltransferase" evidence="3">
    <location>
        <begin position="65"/>
        <end position="182"/>
    </location>
</feature>
<dbReference type="EC" id="2.3.1.51" evidence="4"/>
<dbReference type="GO" id="GO:0006654">
    <property type="term" value="P:phosphatidic acid biosynthetic process"/>
    <property type="evidence" value="ECO:0007669"/>
    <property type="project" value="TreeGrafter"/>
</dbReference>
<dbReference type="PANTHER" id="PTHR10434:SF11">
    <property type="entry name" value="1-ACYL-SN-GLYCEROL-3-PHOSPHATE ACYLTRANSFERASE"/>
    <property type="match status" value="1"/>
</dbReference>
<dbReference type="Pfam" id="PF01553">
    <property type="entry name" value="Acyltransferase"/>
    <property type="match status" value="1"/>
</dbReference>
<evidence type="ECO:0000313" key="4">
    <source>
        <dbReference type="EMBL" id="SFV71576.1"/>
    </source>
</evidence>
<sequence>MNFNKIKLAIYALFLTNKFGLKLKDIPQPLNKKRIRLEYTKILLSKLKISVKVKNREKLPLDGQFLLMSNHRGIIDPLIVEVALEETDIFGLWISKKELYNSPFFGMFVRNAGSILLDREKSQMGGFFADIKSHTQKGSSIFIFPEGTRNKSEKELIEFKEGFRIIALKNRLPILPVFIRTHTNEVLGESLNNNKNVYQTVTIEIGDMIDYKERRDIEVLYKEMFGIDYKPNIAS</sequence>
<dbReference type="GO" id="GO:0003841">
    <property type="term" value="F:1-acylglycerol-3-phosphate O-acyltransferase activity"/>
    <property type="evidence" value="ECO:0007669"/>
    <property type="project" value="UniProtKB-EC"/>
</dbReference>
<organism evidence="4">
    <name type="scientific">hydrothermal vent metagenome</name>
    <dbReference type="NCBI Taxonomy" id="652676"/>
    <lineage>
        <taxon>unclassified sequences</taxon>
        <taxon>metagenomes</taxon>
        <taxon>ecological metagenomes</taxon>
    </lineage>
</organism>
<dbReference type="SUPFAM" id="SSF69593">
    <property type="entry name" value="Glycerol-3-phosphate (1)-acyltransferase"/>
    <property type="match status" value="1"/>
</dbReference>
<dbReference type="CDD" id="cd07989">
    <property type="entry name" value="LPLAT_AGPAT-like"/>
    <property type="match status" value="1"/>
</dbReference>
<protein>
    <submittedName>
        <fullName evidence="4">1-acyl-sn-glycerol-3-phosphate acyltransferase</fullName>
        <ecNumber evidence="4">2.3.1.51</ecNumber>
    </submittedName>
</protein>
<evidence type="ECO:0000259" key="3">
    <source>
        <dbReference type="SMART" id="SM00563"/>
    </source>
</evidence>
<keyword evidence="1 4" id="KW-0808">Transferase</keyword>
<keyword evidence="2 4" id="KW-0012">Acyltransferase</keyword>
<accession>A0A1W1D0D7</accession>
<dbReference type="AlphaFoldDB" id="A0A1W1D0D7"/>
<evidence type="ECO:0000256" key="2">
    <source>
        <dbReference type="ARBA" id="ARBA00023315"/>
    </source>
</evidence>
<name>A0A1W1D0D7_9ZZZZ</name>
<dbReference type="EMBL" id="FPHM01000273">
    <property type="protein sequence ID" value="SFV71576.1"/>
    <property type="molecule type" value="Genomic_DNA"/>
</dbReference>
<evidence type="ECO:0000256" key="1">
    <source>
        <dbReference type="ARBA" id="ARBA00022679"/>
    </source>
</evidence>
<gene>
    <name evidence="4" type="ORF">MNB_SV-13-1885</name>
</gene>
<dbReference type="SMART" id="SM00563">
    <property type="entry name" value="PlsC"/>
    <property type="match status" value="1"/>
</dbReference>
<dbReference type="PANTHER" id="PTHR10434">
    <property type="entry name" value="1-ACYL-SN-GLYCEROL-3-PHOSPHATE ACYLTRANSFERASE"/>
    <property type="match status" value="1"/>
</dbReference>
<reference evidence="4" key="1">
    <citation type="submission" date="2016-10" db="EMBL/GenBank/DDBJ databases">
        <authorList>
            <person name="de Groot N.N."/>
        </authorList>
    </citation>
    <scope>NUCLEOTIDE SEQUENCE</scope>
</reference>
<proteinExistence type="predicted"/>